<keyword evidence="2 4" id="KW-0863">Zinc-finger</keyword>
<organism evidence="7 8">
    <name type="scientific">Oikopleura dioica</name>
    <name type="common">Tunicate</name>
    <dbReference type="NCBI Taxonomy" id="34765"/>
    <lineage>
        <taxon>Eukaryota</taxon>
        <taxon>Metazoa</taxon>
        <taxon>Chordata</taxon>
        <taxon>Tunicata</taxon>
        <taxon>Appendicularia</taxon>
        <taxon>Copelata</taxon>
        <taxon>Oikopleuridae</taxon>
        <taxon>Oikopleura</taxon>
    </lineage>
</organism>
<dbReference type="PROSITE" id="PS51257">
    <property type="entry name" value="PROKAR_LIPOPROTEIN"/>
    <property type="match status" value="1"/>
</dbReference>
<reference evidence="7 8" key="1">
    <citation type="submission" date="2021-04" db="EMBL/GenBank/DDBJ databases">
        <authorList>
            <person name="Bliznina A."/>
        </authorList>
    </citation>
    <scope>NUCLEOTIDE SEQUENCE [LARGE SCALE GENOMIC DNA]</scope>
</reference>
<keyword evidence="3" id="KW-0862">Zinc</keyword>
<feature type="domain" description="RING-type" evidence="6">
    <location>
        <begin position="145"/>
        <end position="185"/>
    </location>
</feature>
<dbReference type="Pfam" id="PF13920">
    <property type="entry name" value="zf-C3HC4_3"/>
    <property type="match status" value="1"/>
</dbReference>
<evidence type="ECO:0000256" key="2">
    <source>
        <dbReference type="ARBA" id="ARBA00022771"/>
    </source>
</evidence>
<evidence type="ECO:0000256" key="1">
    <source>
        <dbReference type="ARBA" id="ARBA00022723"/>
    </source>
</evidence>
<evidence type="ECO:0000256" key="4">
    <source>
        <dbReference type="PROSITE-ProRule" id="PRU00175"/>
    </source>
</evidence>
<protein>
    <submittedName>
        <fullName evidence="7">Oidioi.mRNA.OKI2018_I69.XSR.g16647.t1.cds</fullName>
    </submittedName>
</protein>
<keyword evidence="8" id="KW-1185">Reference proteome</keyword>
<feature type="compositionally biased region" description="Acidic residues" evidence="5">
    <location>
        <begin position="123"/>
        <end position="139"/>
    </location>
</feature>
<sequence>MKDKQICIAIGVGGCGSDQLSVRERFVGSCCDKAAYSLPAENKYEIVCIVNRIYEEARKYEGVAEEKVEDAKKKVATAKKALEDAETEENKAREELEKNRNWRKRVQKRSLILTENAMKEENSDLDSSDESDETNGEEENEKPKCKVCFELFGNDHPEAVLITCGHKGCFGCLSSLPQKTCPFCRADFTEDKILKVISP</sequence>
<dbReference type="InterPro" id="IPR001841">
    <property type="entry name" value="Znf_RING"/>
</dbReference>
<evidence type="ECO:0000313" key="8">
    <source>
        <dbReference type="Proteomes" id="UP001158576"/>
    </source>
</evidence>
<feature type="region of interest" description="Disordered" evidence="5">
    <location>
        <begin position="80"/>
        <end position="99"/>
    </location>
</feature>
<evidence type="ECO:0000256" key="5">
    <source>
        <dbReference type="SAM" id="MobiDB-lite"/>
    </source>
</evidence>
<gene>
    <name evidence="7" type="ORF">OKIOD_LOCUS8205</name>
</gene>
<proteinExistence type="predicted"/>
<evidence type="ECO:0000259" key="6">
    <source>
        <dbReference type="PROSITE" id="PS50089"/>
    </source>
</evidence>
<dbReference type="InterPro" id="IPR013083">
    <property type="entry name" value="Znf_RING/FYVE/PHD"/>
</dbReference>
<keyword evidence="1" id="KW-0479">Metal-binding</keyword>
<accession>A0ABN7SGT8</accession>
<dbReference type="EMBL" id="OU015569">
    <property type="protein sequence ID" value="CAG5099710.1"/>
    <property type="molecule type" value="Genomic_DNA"/>
</dbReference>
<evidence type="ECO:0000313" key="7">
    <source>
        <dbReference type="EMBL" id="CAG5099710.1"/>
    </source>
</evidence>
<dbReference type="Gene3D" id="3.30.40.10">
    <property type="entry name" value="Zinc/RING finger domain, C3HC4 (zinc finger)"/>
    <property type="match status" value="1"/>
</dbReference>
<evidence type="ECO:0000256" key="3">
    <source>
        <dbReference type="ARBA" id="ARBA00022833"/>
    </source>
</evidence>
<dbReference type="Proteomes" id="UP001158576">
    <property type="component" value="Chromosome XSR"/>
</dbReference>
<feature type="region of interest" description="Disordered" evidence="5">
    <location>
        <begin position="117"/>
        <end position="139"/>
    </location>
</feature>
<dbReference type="SMART" id="SM00184">
    <property type="entry name" value="RING"/>
    <property type="match status" value="1"/>
</dbReference>
<name>A0ABN7SGT8_OIKDI</name>
<dbReference type="SUPFAM" id="SSF57850">
    <property type="entry name" value="RING/U-box"/>
    <property type="match status" value="1"/>
</dbReference>
<dbReference type="PROSITE" id="PS50089">
    <property type="entry name" value="ZF_RING_2"/>
    <property type="match status" value="1"/>
</dbReference>